<evidence type="ECO:0008006" key="4">
    <source>
        <dbReference type="Google" id="ProtNLM"/>
    </source>
</evidence>
<dbReference type="GO" id="GO:0032981">
    <property type="term" value="P:mitochondrial respiratory chain complex I assembly"/>
    <property type="evidence" value="ECO:0007669"/>
    <property type="project" value="TreeGrafter"/>
</dbReference>
<dbReference type="PANTHER" id="PTHR32470:SF2">
    <property type="entry name" value="NADH DEHYDROGENASE [UBIQUINONE] 1 ALPHA SUBCOMPLEX ASSEMBLY FACTOR 2"/>
    <property type="match status" value="1"/>
</dbReference>
<reference evidence="2 3" key="1">
    <citation type="journal article" date="2018" name="New Phytol.">
        <title>Phylogenomics of Endogonaceae and evolution of mycorrhizas within Mucoromycota.</title>
        <authorList>
            <person name="Chang Y."/>
            <person name="Desiro A."/>
            <person name="Na H."/>
            <person name="Sandor L."/>
            <person name="Lipzen A."/>
            <person name="Clum A."/>
            <person name="Barry K."/>
            <person name="Grigoriev I.V."/>
            <person name="Martin F.M."/>
            <person name="Stajich J.E."/>
            <person name="Smith M.E."/>
            <person name="Bonito G."/>
            <person name="Spatafora J.W."/>
        </authorList>
    </citation>
    <scope>NUCLEOTIDE SEQUENCE [LARGE SCALE GENOMIC DNA]</scope>
    <source>
        <strain evidence="2 3">AD002</strain>
    </source>
</reference>
<protein>
    <recommendedName>
        <fullName evidence="4">NADH dehydrogenase [ubiquinone] 1 alpha subcomplex subunit</fullName>
    </recommendedName>
</protein>
<organism evidence="2 3">
    <name type="scientific">Jimgerdemannia flammicorona</name>
    <dbReference type="NCBI Taxonomy" id="994334"/>
    <lineage>
        <taxon>Eukaryota</taxon>
        <taxon>Fungi</taxon>
        <taxon>Fungi incertae sedis</taxon>
        <taxon>Mucoromycota</taxon>
        <taxon>Mucoromycotina</taxon>
        <taxon>Endogonomycetes</taxon>
        <taxon>Endogonales</taxon>
        <taxon>Endogonaceae</taxon>
        <taxon>Jimgerdemannia</taxon>
    </lineage>
</organism>
<sequence>MTNDLRATRKKSAPRSPNPYTLSPEMSAPRTVLQRLSHSLKAFRLLPARTQTPLACSPSLRFISSPSLAYVYATHLTVSTCLTRLDGRPKRYVDMQTTRDVSEFTQDHLPVQWQAWLRHTRPDPPTIDELIAANHKRELIIQRAKELDRQWAERKLQIQQENALLIEAQSQVSPTETTPASSHESEARRQARQKPTLPSTEATGQGDTFQPGSWAPTPAKRE</sequence>
<dbReference type="PANTHER" id="PTHR32470">
    <property type="entry name" value="ADH DEHYDROGENASE [UBIQUINONE] 1 ALPHA SUBCOMPLEX ASSEMBLY FACTOR 2"/>
    <property type="match status" value="1"/>
</dbReference>
<accession>A0A433QX38</accession>
<feature type="region of interest" description="Disordered" evidence="1">
    <location>
        <begin position="1"/>
        <end position="28"/>
    </location>
</feature>
<feature type="compositionally biased region" description="Polar residues" evidence="1">
    <location>
        <begin position="196"/>
        <end position="211"/>
    </location>
</feature>
<evidence type="ECO:0000313" key="2">
    <source>
        <dbReference type="EMBL" id="RUS34326.1"/>
    </source>
</evidence>
<evidence type="ECO:0000256" key="1">
    <source>
        <dbReference type="SAM" id="MobiDB-lite"/>
    </source>
</evidence>
<dbReference type="GO" id="GO:0005739">
    <property type="term" value="C:mitochondrion"/>
    <property type="evidence" value="ECO:0007669"/>
    <property type="project" value="TreeGrafter"/>
</dbReference>
<name>A0A433QX38_9FUNG</name>
<dbReference type="InterPro" id="IPR052618">
    <property type="entry name" value="ComplexI_NDUFA12"/>
</dbReference>
<keyword evidence="3" id="KW-1185">Reference proteome</keyword>
<evidence type="ECO:0000313" key="3">
    <source>
        <dbReference type="Proteomes" id="UP000274822"/>
    </source>
</evidence>
<feature type="region of interest" description="Disordered" evidence="1">
    <location>
        <begin position="168"/>
        <end position="222"/>
    </location>
</feature>
<gene>
    <name evidence="2" type="ORF">BC938DRAFT_481200</name>
</gene>
<proteinExistence type="predicted"/>
<dbReference type="AlphaFoldDB" id="A0A433QX38"/>
<dbReference type="EMBL" id="RBNJ01000581">
    <property type="protein sequence ID" value="RUS34326.1"/>
    <property type="molecule type" value="Genomic_DNA"/>
</dbReference>
<comment type="caution">
    <text evidence="2">The sequence shown here is derived from an EMBL/GenBank/DDBJ whole genome shotgun (WGS) entry which is preliminary data.</text>
</comment>
<dbReference type="Proteomes" id="UP000274822">
    <property type="component" value="Unassembled WGS sequence"/>
</dbReference>
<feature type="compositionally biased region" description="Polar residues" evidence="1">
    <location>
        <begin position="168"/>
        <end position="182"/>
    </location>
</feature>